<gene>
    <name evidence="1" type="ORF">DQK32_18015</name>
</gene>
<evidence type="ECO:0000313" key="1">
    <source>
        <dbReference type="EMBL" id="EBS4547765.1"/>
    </source>
</evidence>
<dbReference type="AlphaFoldDB" id="A0A5U9VPV7"/>
<accession>A0A5U9VPV7</accession>
<protein>
    <submittedName>
        <fullName evidence="1">Uncharacterized protein</fullName>
    </submittedName>
</protein>
<proteinExistence type="predicted"/>
<organism evidence="1">
    <name type="scientific">Salmonella newport</name>
    <dbReference type="NCBI Taxonomy" id="108619"/>
    <lineage>
        <taxon>Bacteria</taxon>
        <taxon>Pseudomonadati</taxon>
        <taxon>Pseudomonadota</taxon>
        <taxon>Gammaproteobacteria</taxon>
        <taxon>Enterobacterales</taxon>
        <taxon>Enterobacteriaceae</taxon>
        <taxon>Salmonella</taxon>
    </lineage>
</organism>
<comment type="caution">
    <text evidence="1">The sequence shown here is derived from an EMBL/GenBank/DDBJ whole genome shotgun (WGS) entry which is preliminary data.</text>
</comment>
<dbReference type="EMBL" id="AAGVNP010000107">
    <property type="protein sequence ID" value="EBS4547765.1"/>
    <property type="molecule type" value="Genomic_DNA"/>
</dbReference>
<sequence length="91" mass="10572">MPDNNYDSETTYYDMNISKEVLDDLHSFLATHSENLQEKLLLLSVVTHSLMTAQNLEYFESLLPCGHRIHFINSETQELLSSPENIPPYFH</sequence>
<reference evidence="1" key="1">
    <citation type="submission" date="2018-06" db="EMBL/GenBank/DDBJ databases">
        <authorList>
            <person name="Ashton P.M."/>
            <person name="Dallman T."/>
            <person name="Nair S."/>
            <person name="De Pinna E."/>
            <person name="Peters T."/>
            <person name="Grant K."/>
        </authorList>
    </citation>
    <scope>NUCLEOTIDE SEQUENCE [LARGE SCALE GENOMIC DNA]</scope>
    <source>
        <strain evidence="1">160804</strain>
    </source>
</reference>
<name>A0A5U9VPV7_SALNE</name>
<dbReference type="Proteomes" id="UP000839885">
    <property type="component" value="Unassembled WGS sequence"/>
</dbReference>